<dbReference type="EMBL" id="JADCUA010000031">
    <property type="protein sequence ID" value="KAH9830466.1"/>
    <property type="molecule type" value="Genomic_DNA"/>
</dbReference>
<feature type="region of interest" description="Disordered" evidence="1">
    <location>
        <begin position="25"/>
        <end position="101"/>
    </location>
</feature>
<dbReference type="Proteomes" id="UP000814176">
    <property type="component" value="Unassembled WGS sequence"/>
</dbReference>
<sequence>MPALTNTNNATRTKLRGVHVTPVSALKAQRNAEHAAAPALPDNDASSPAVLKAVREFEHGRHRAKRAADTERMRERKERKRRGGAARSTHAGHARKVDALDVDVEDGDARELDGERGVLRSSHSQVELDEALAGSGVADPDGGASQQISLEDLIRPAKSHRRKAEDFEVVPKVRSVIALDDHAPAIPELDEPWEHVILEDEHDLAPSYAQIVAAAD</sequence>
<evidence type="ECO:0000256" key="1">
    <source>
        <dbReference type="SAM" id="MobiDB-lite"/>
    </source>
</evidence>
<proteinExistence type="predicted"/>
<organism evidence="2 3">
    <name type="scientific">Rhodofomes roseus</name>
    <dbReference type="NCBI Taxonomy" id="34475"/>
    <lineage>
        <taxon>Eukaryota</taxon>
        <taxon>Fungi</taxon>
        <taxon>Dikarya</taxon>
        <taxon>Basidiomycota</taxon>
        <taxon>Agaricomycotina</taxon>
        <taxon>Agaricomycetes</taxon>
        <taxon>Polyporales</taxon>
        <taxon>Rhodofomes</taxon>
    </lineage>
</organism>
<feature type="compositionally biased region" description="Basic residues" evidence="1">
    <location>
        <begin position="77"/>
        <end position="94"/>
    </location>
</feature>
<dbReference type="RefSeq" id="XP_047773770.1">
    <property type="nucleotide sequence ID" value="XM_047918107.1"/>
</dbReference>
<gene>
    <name evidence="2" type="ORF">C8Q71DRAFT_367083</name>
</gene>
<keyword evidence="3" id="KW-1185">Reference proteome</keyword>
<reference evidence="2 3" key="1">
    <citation type="journal article" date="2021" name="Environ. Microbiol.">
        <title>Gene family expansions and transcriptome signatures uncover fungal adaptations to wood decay.</title>
        <authorList>
            <person name="Hage H."/>
            <person name="Miyauchi S."/>
            <person name="Viragh M."/>
            <person name="Drula E."/>
            <person name="Min B."/>
            <person name="Chaduli D."/>
            <person name="Navarro D."/>
            <person name="Favel A."/>
            <person name="Norest M."/>
            <person name="Lesage-Meessen L."/>
            <person name="Balint B."/>
            <person name="Merenyi Z."/>
            <person name="de Eugenio L."/>
            <person name="Morin E."/>
            <person name="Martinez A.T."/>
            <person name="Baldrian P."/>
            <person name="Stursova M."/>
            <person name="Martinez M.J."/>
            <person name="Novotny C."/>
            <person name="Magnuson J.K."/>
            <person name="Spatafora J.W."/>
            <person name="Maurice S."/>
            <person name="Pangilinan J."/>
            <person name="Andreopoulos W."/>
            <person name="LaButti K."/>
            <person name="Hundley H."/>
            <person name="Na H."/>
            <person name="Kuo A."/>
            <person name="Barry K."/>
            <person name="Lipzen A."/>
            <person name="Henrissat B."/>
            <person name="Riley R."/>
            <person name="Ahrendt S."/>
            <person name="Nagy L.G."/>
            <person name="Grigoriev I.V."/>
            <person name="Martin F."/>
            <person name="Rosso M.N."/>
        </authorList>
    </citation>
    <scope>NUCLEOTIDE SEQUENCE [LARGE SCALE GENOMIC DNA]</scope>
    <source>
        <strain evidence="2 3">CIRM-BRFM 1785</strain>
    </source>
</reference>
<comment type="caution">
    <text evidence="2">The sequence shown here is derived from an EMBL/GenBank/DDBJ whole genome shotgun (WGS) entry which is preliminary data.</text>
</comment>
<name>A0ABQ8K1U1_9APHY</name>
<accession>A0ABQ8K1U1</accession>
<evidence type="ECO:0000313" key="3">
    <source>
        <dbReference type="Proteomes" id="UP000814176"/>
    </source>
</evidence>
<protein>
    <submittedName>
        <fullName evidence="2">Uncharacterized protein</fullName>
    </submittedName>
</protein>
<evidence type="ECO:0000313" key="2">
    <source>
        <dbReference type="EMBL" id="KAH9830466.1"/>
    </source>
</evidence>
<feature type="compositionally biased region" description="Basic and acidic residues" evidence="1">
    <location>
        <begin position="66"/>
        <end position="76"/>
    </location>
</feature>
<dbReference type="GeneID" id="71998839"/>